<gene>
    <name evidence="1" type="ORF">OIU74_011623</name>
</gene>
<dbReference type="Gene3D" id="3.20.180.10">
    <property type="entry name" value="PNP-oxidase-like"/>
    <property type="match status" value="1"/>
</dbReference>
<reference evidence="1" key="2">
    <citation type="journal article" date="2023" name="Int. J. Mol. Sci.">
        <title>De Novo Assembly and Annotation of 11 Diverse Shrub Willow (Salix) Genomes Reveals Novel Gene Organization in Sex-Linked Regions.</title>
        <authorList>
            <person name="Hyden B."/>
            <person name="Feng K."/>
            <person name="Yates T.B."/>
            <person name="Jawdy S."/>
            <person name="Cereghino C."/>
            <person name="Smart L.B."/>
            <person name="Muchero W."/>
        </authorList>
    </citation>
    <scope>NUCLEOTIDE SEQUENCE</scope>
    <source>
        <tissue evidence="1">Shoot tip</tissue>
    </source>
</reference>
<dbReference type="InterPro" id="IPR037119">
    <property type="entry name" value="Haem_oxidase_HugZ-like_sf"/>
</dbReference>
<evidence type="ECO:0000313" key="2">
    <source>
        <dbReference type="Proteomes" id="UP001151752"/>
    </source>
</evidence>
<evidence type="ECO:0000313" key="1">
    <source>
        <dbReference type="EMBL" id="KAJ6710794.1"/>
    </source>
</evidence>
<comment type="caution">
    <text evidence="1">The sequence shown here is derived from an EMBL/GenBank/DDBJ whole genome shotgun (WGS) entry which is preliminary data.</text>
</comment>
<dbReference type="EMBL" id="JAPFFM010000015">
    <property type="protein sequence ID" value="KAJ6710794.1"/>
    <property type="molecule type" value="Genomic_DNA"/>
</dbReference>
<organism evidence="1 2">
    <name type="scientific">Salix koriyanagi</name>
    <dbReference type="NCBI Taxonomy" id="2511006"/>
    <lineage>
        <taxon>Eukaryota</taxon>
        <taxon>Viridiplantae</taxon>
        <taxon>Streptophyta</taxon>
        <taxon>Embryophyta</taxon>
        <taxon>Tracheophyta</taxon>
        <taxon>Spermatophyta</taxon>
        <taxon>Magnoliopsida</taxon>
        <taxon>eudicotyledons</taxon>
        <taxon>Gunneridae</taxon>
        <taxon>Pentapetalae</taxon>
        <taxon>rosids</taxon>
        <taxon>fabids</taxon>
        <taxon>Malpighiales</taxon>
        <taxon>Salicaceae</taxon>
        <taxon>Saliceae</taxon>
        <taxon>Salix</taxon>
    </lineage>
</organism>
<sequence length="373" mass="41434">MVIAAAAAAAAIGSSLSLGPSPCQLCQADAFCCSTSSGVTNFWNKSPIDRCRPCDLSIIRYRNPFFGSTQFQWSSVGRNLCLQKVSVAADYSDSVPDSSNYISHQGYHPLEEVKISKRTRETQLTSAEIARTTVENVLIGMDIPMYENKKVVNEYNIFNVGSEDDIPFDEDYFEVMDSEDSEVPVDWGMPDTSSLVHPIYFAKCMTKDSDGYNSDWKDTETLSFNSKSDVSSSGSTLHCLEIMRIELFSLYGSQSAVSLQDFQEAEPDVLAHSTSAILEHFSEKGSRCNIALKALCKKKGLPVERANLVGVDSLGMDVRILSGVEARTHRFPFKVRATSKTAAQKQIHQLLFPRARRKKFKTHEDLLGDSSYF</sequence>
<name>A0A9Q0TFP7_9ROSI</name>
<keyword evidence="2" id="KW-1185">Reference proteome</keyword>
<protein>
    <submittedName>
        <fullName evidence="1">CREG1 PROTEIN</fullName>
    </submittedName>
</protein>
<dbReference type="SUPFAM" id="SSF50475">
    <property type="entry name" value="FMN-binding split barrel"/>
    <property type="match status" value="1"/>
</dbReference>
<reference evidence="1" key="1">
    <citation type="submission" date="2022-11" db="EMBL/GenBank/DDBJ databases">
        <authorList>
            <person name="Hyden B.L."/>
            <person name="Feng K."/>
            <person name="Yates T."/>
            <person name="Jawdy S."/>
            <person name="Smart L.B."/>
            <person name="Muchero W."/>
        </authorList>
    </citation>
    <scope>NUCLEOTIDE SEQUENCE</scope>
    <source>
        <tissue evidence="1">Shoot tip</tissue>
    </source>
</reference>
<accession>A0A9Q0TFP7</accession>
<dbReference type="AlphaFoldDB" id="A0A9Q0TFP7"/>
<dbReference type="PANTHER" id="PTHR13343">
    <property type="entry name" value="CREG1 PROTEIN"/>
    <property type="match status" value="1"/>
</dbReference>
<proteinExistence type="predicted"/>
<dbReference type="PANTHER" id="PTHR13343:SF18">
    <property type="entry name" value="PENTATRICOPEPTIDE REPEAT (PPR) SUPERFAMILY PROTEIN"/>
    <property type="match status" value="1"/>
</dbReference>
<dbReference type="Proteomes" id="UP001151752">
    <property type="component" value="Chromosome 2"/>
</dbReference>